<organism evidence="9 10">
    <name type="scientific">Rhizobium subbaraonis</name>
    <dbReference type="NCBI Taxonomy" id="908946"/>
    <lineage>
        <taxon>Bacteria</taxon>
        <taxon>Pseudomonadati</taxon>
        <taxon>Pseudomonadota</taxon>
        <taxon>Alphaproteobacteria</taxon>
        <taxon>Hyphomicrobiales</taxon>
        <taxon>Rhizobiaceae</taxon>
        <taxon>Rhizobium/Agrobacterium group</taxon>
        <taxon>Rhizobium</taxon>
    </lineage>
</organism>
<reference evidence="9 10" key="1">
    <citation type="submission" date="2017-08" db="EMBL/GenBank/DDBJ databases">
        <authorList>
            <person name="de Groot N.N."/>
        </authorList>
    </citation>
    <scope>NUCLEOTIDE SEQUENCE [LARGE SCALE GENOMIC DNA]</scope>
    <source>
        <strain evidence="9 10">JC85</strain>
    </source>
</reference>
<dbReference type="SUPFAM" id="SSF46785">
    <property type="entry name" value="Winged helix' DNA-binding domain"/>
    <property type="match status" value="1"/>
</dbReference>
<keyword evidence="3" id="KW-0238">DNA-binding</keyword>
<dbReference type="GO" id="GO:0019619">
    <property type="term" value="P:3,4-dihydroxybenzoate catabolic process"/>
    <property type="evidence" value="ECO:0007669"/>
    <property type="project" value="InterPro"/>
</dbReference>
<dbReference type="OrthoDB" id="9814165at2"/>
<evidence type="ECO:0000313" key="9">
    <source>
        <dbReference type="EMBL" id="SOC35776.1"/>
    </source>
</evidence>
<evidence type="ECO:0000313" key="10">
    <source>
        <dbReference type="Proteomes" id="UP000219167"/>
    </source>
</evidence>
<dbReference type="PROSITE" id="PS50931">
    <property type="entry name" value="HTH_LYSR"/>
    <property type="match status" value="1"/>
</dbReference>
<evidence type="ECO:0000259" key="8">
    <source>
        <dbReference type="PROSITE" id="PS50931"/>
    </source>
</evidence>
<keyword evidence="10" id="KW-1185">Reference proteome</keyword>
<evidence type="ECO:0000256" key="6">
    <source>
        <dbReference type="ARBA" id="ARBA00067332"/>
    </source>
</evidence>
<accession>A0A285U5H8</accession>
<evidence type="ECO:0000256" key="7">
    <source>
        <dbReference type="ARBA" id="ARBA00083243"/>
    </source>
</evidence>
<evidence type="ECO:0000256" key="5">
    <source>
        <dbReference type="ARBA" id="ARBA00054626"/>
    </source>
</evidence>
<sequence length="313" mass="33880">MVLPVDPRIKFRHLQSFVEVARQKSVNGAAATLRVSQPAVTKTIRELEEILGIVLFERDGRGIRTSSHGEVFLRHAAATLTALRQAVDSVSYEMARSAPPVRIGALPTVSVRIMPKAMTHFLAERTGSPVKIVTGENAVLIEQLRVGELDLVVGRLASPEKMTGLVFEHLYSEQVRFVVRVGHPLLATGVSVFDRLRDFPVLLPTRNSVIRPIVEQYLIANGVPALPTQIETVSDAFGRAFLRISDAVWIISEGVVAADIADGVLAALPMETTDTRGPVGLTTRADTLPSLPLTLLIQAIRSVASDAAPAVRI</sequence>
<dbReference type="InterPro" id="IPR012787">
    <property type="entry name" value="TF_PcaQ"/>
</dbReference>
<comment type="function">
    <text evidence="5">Transcriptional regulator of the ttuABCDE tartrate utilization operon.</text>
</comment>
<gene>
    <name evidence="9" type="ORF">SAMN05892877_102112</name>
</gene>
<name>A0A285U5H8_9HYPH</name>
<dbReference type="PANTHER" id="PTHR30419">
    <property type="entry name" value="HTH-TYPE TRANSCRIPTIONAL REGULATOR YBHD"/>
    <property type="match status" value="1"/>
</dbReference>
<dbReference type="InterPro" id="IPR036390">
    <property type="entry name" value="WH_DNA-bd_sf"/>
</dbReference>
<dbReference type="GO" id="GO:0003700">
    <property type="term" value="F:DNA-binding transcription factor activity"/>
    <property type="evidence" value="ECO:0007669"/>
    <property type="project" value="InterPro"/>
</dbReference>
<dbReference type="RefSeq" id="WP_097136242.1">
    <property type="nucleotide sequence ID" value="NZ_OBQD01000002.1"/>
</dbReference>
<evidence type="ECO:0000256" key="2">
    <source>
        <dbReference type="ARBA" id="ARBA00023015"/>
    </source>
</evidence>
<keyword evidence="2" id="KW-0805">Transcription regulation</keyword>
<dbReference type="GO" id="GO:0005829">
    <property type="term" value="C:cytosol"/>
    <property type="evidence" value="ECO:0007669"/>
    <property type="project" value="TreeGrafter"/>
</dbReference>
<dbReference type="Pfam" id="PF00126">
    <property type="entry name" value="HTH_1"/>
    <property type="match status" value="1"/>
</dbReference>
<dbReference type="SUPFAM" id="SSF53850">
    <property type="entry name" value="Periplasmic binding protein-like II"/>
    <property type="match status" value="1"/>
</dbReference>
<dbReference type="AlphaFoldDB" id="A0A285U5H8"/>
<feature type="domain" description="HTH lysR-type" evidence="8">
    <location>
        <begin position="9"/>
        <end position="66"/>
    </location>
</feature>
<proteinExistence type="inferred from homology"/>
<dbReference type="PANTHER" id="PTHR30419:SF8">
    <property type="entry name" value="NITROGEN ASSIMILATION TRANSCRIPTIONAL ACTIVATOR-RELATED"/>
    <property type="match status" value="1"/>
</dbReference>
<dbReference type="Proteomes" id="UP000219167">
    <property type="component" value="Unassembled WGS sequence"/>
</dbReference>
<comment type="similarity">
    <text evidence="1">Belongs to the LysR transcriptional regulatory family.</text>
</comment>
<dbReference type="InterPro" id="IPR050950">
    <property type="entry name" value="HTH-type_LysR_regulators"/>
</dbReference>
<dbReference type="GO" id="GO:0003677">
    <property type="term" value="F:DNA binding"/>
    <property type="evidence" value="ECO:0007669"/>
    <property type="project" value="UniProtKB-KW"/>
</dbReference>
<dbReference type="EMBL" id="OBQD01000002">
    <property type="protein sequence ID" value="SOC35776.1"/>
    <property type="molecule type" value="Genomic_DNA"/>
</dbReference>
<dbReference type="InterPro" id="IPR000847">
    <property type="entry name" value="LysR_HTH_N"/>
</dbReference>
<dbReference type="InterPro" id="IPR005119">
    <property type="entry name" value="LysR_subst-bd"/>
</dbReference>
<dbReference type="NCBIfam" id="TIGR02424">
    <property type="entry name" value="TF_pcaQ"/>
    <property type="match status" value="1"/>
</dbReference>
<dbReference type="FunFam" id="1.10.10.10:FF:000001">
    <property type="entry name" value="LysR family transcriptional regulator"/>
    <property type="match status" value="1"/>
</dbReference>
<dbReference type="Gene3D" id="1.10.10.10">
    <property type="entry name" value="Winged helix-like DNA-binding domain superfamily/Winged helix DNA-binding domain"/>
    <property type="match status" value="1"/>
</dbReference>
<protein>
    <recommendedName>
        <fullName evidence="6">HTH-type transcriptional regulator TtuA</fullName>
    </recommendedName>
    <alternativeName>
        <fullName evidence="7">Tartrate utilization transcriptional regulator</fullName>
    </alternativeName>
</protein>
<evidence type="ECO:0000256" key="3">
    <source>
        <dbReference type="ARBA" id="ARBA00023125"/>
    </source>
</evidence>
<dbReference type="InterPro" id="IPR036388">
    <property type="entry name" value="WH-like_DNA-bd_sf"/>
</dbReference>
<keyword evidence="4" id="KW-0804">Transcription</keyword>
<dbReference type="PRINTS" id="PR00039">
    <property type="entry name" value="HTHLYSR"/>
</dbReference>
<dbReference type="Pfam" id="PF03466">
    <property type="entry name" value="LysR_substrate"/>
    <property type="match status" value="1"/>
</dbReference>
<evidence type="ECO:0000256" key="4">
    <source>
        <dbReference type="ARBA" id="ARBA00023163"/>
    </source>
</evidence>
<dbReference type="GO" id="GO:0045893">
    <property type="term" value="P:positive regulation of DNA-templated transcription"/>
    <property type="evidence" value="ECO:0007669"/>
    <property type="project" value="InterPro"/>
</dbReference>
<evidence type="ECO:0000256" key="1">
    <source>
        <dbReference type="ARBA" id="ARBA00009437"/>
    </source>
</evidence>
<dbReference type="Gene3D" id="3.40.190.10">
    <property type="entry name" value="Periplasmic binding protein-like II"/>
    <property type="match status" value="2"/>
</dbReference>